<dbReference type="EMBL" id="MNPL01029829">
    <property type="protein sequence ID" value="OQR67143.1"/>
    <property type="molecule type" value="Genomic_DNA"/>
</dbReference>
<dbReference type="AlphaFoldDB" id="A0A1V9X163"/>
<gene>
    <name evidence="1" type="ORF">BIW11_13697</name>
</gene>
<reference evidence="1 2" key="1">
    <citation type="journal article" date="2017" name="Gigascience">
        <title>Draft genome of the honey bee ectoparasitic mite, Tropilaelaps mercedesae, is shaped by the parasitic life history.</title>
        <authorList>
            <person name="Dong X."/>
            <person name="Armstrong S.D."/>
            <person name="Xia D."/>
            <person name="Makepeace B.L."/>
            <person name="Darby A.C."/>
            <person name="Kadowaki T."/>
        </authorList>
    </citation>
    <scope>NUCLEOTIDE SEQUENCE [LARGE SCALE GENOMIC DNA]</scope>
    <source>
        <strain evidence="1">Wuxi-XJTLU</strain>
    </source>
</reference>
<accession>A0A1V9X163</accession>
<dbReference type="InParanoid" id="A0A1V9X163"/>
<feature type="non-terminal residue" evidence="1">
    <location>
        <position position="96"/>
    </location>
</feature>
<sequence length="96" mass="10616">MTARLGGKTSPLSQLHYTSRLSANAKMLKSVTRTVSGDEFVSAKAKSFTPNVAWPVFLHSRPNCGRRPAAMRMYIDPSKEALLTIHGQKCRRIGNN</sequence>
<comment type="caution">
    <text evidence="1">The sequence shown here is derived from an EMBL/GenBank/DDBJ whole genome shotgun (WGS) entry which is preliminary data.</text>
</comment>
<evidence type="ECO:0000313" key="1">
    <source>
        <dbReference type="EMBL" id="OQR67143.1"/>
    </source>
</evidence>
<protein>
    <submittedName>
        <fullName evidence="1">Uncharacterized protein</fullName>
    </submittedName>
</protein>
<evidence type="ECO:0000313" key="2">
    <source>
        <dbReference type="Proteomes" id="UP000192247"/>
    </source>
</evidence>
<dbReference type="Proteomes" id="UP000192247">
    <property type="component" value="Unassembled WGS sequence"/>
</dbReference>
<name>A0A1V9X163_9ACAR</name>
<organism evidence="1 2">
    <name type="scientific">Tropilaelaps mercedesae</name>
    <dbReference type="NCBI Taxonomy" id="418985"/>
    <lineage>
        <taxon>Eukaryota</taxon>
        <taxon>Metazoa</taxon>
        <taxon>Ecdysozoa</taxon>
        <taxon>Arthropoda</taxon>
        <taxon>Chelicerata</taxon>
        <taxon>Arachnida</taxon>
        <taxon>Acari</taxon>
        <taxon>Parasitiformes</taxon>
        <taxon>Mesostigmata</taxon>
        <taxon>Gamasina</taxon>
        <taxon>Dermanyssoidea</taxon>
        <taxon>Laelapidae</taxon>
        <taxon>Tropilaelaps</taxon>
    </lineage>
</organism>
<proteinExistence type="predicted"/>
<keyword evidence="2" id="KW-1185">Reference proteome</keyword>